<proteinExistence type="predicted"/>
<gene>
    <name evidence="1" type="ORF">LTR37_021551</name>
</gene>
<dbReference type="Proteomes" id="UP001281147">
    <property type="component" value="Unassembled WGS sequence"/>
</dbReference>
<feature type="non-terminal residue" evidence="1">
    <location>
        <position position="561"/>
    </location>
</feature>
<keyword evidence="2" id="KW-1185">Reference proteome</keyword>
<reference evidence="1" key="1">
    <citation type="submission" date="2023-07" db="EMBL/GenBank/DDBJ databases">
        <title>Black Yeasts Isolated from many extreme environments.</title>
        <authorList>
            <person name="Coleine C."/>
            <person name="Stajich J.E."/>
            <person name="Selbmann L."/>
        </authorList>
    </citation>
    <scope>NUCLEOTIDE SEQUENCE</scope>
    <source>
        <strain evidence="1">CCFEE 5714</strain>
    </source>
</reference>
<comment type="caution">
    <text evidence="1">The sequence shown here is derived from an EMBL/GenBank/DDBJ whole genome shotgun (WGS) entry which is preliminary data.</text>
</comment>
<name>A0ACC3M880_9PEZI</name>
<accession>A0ACC3M880</accession>
<sequence>MADLRSSGGEQPAIGDEYSITITYHVRTHYPIKSTGTLEATVKDQAQKLSNQVLNSTWPDAECIGVNVVRKDVKQSPEARPSRQHGSDASHPPPKDSQHKEHSPVGRSKDNPGPDLGLGYPQAAQNGFQRDSDASTPPLIDTRCRSKDNQGPSPVQNLVKSTRNGFHSDSNTCDPPSKGSPCEKGRGKGGSRPKKNNPGPQQATPVSSSGKRKRSKNEGSAESKKKRDLKVQDAVSPAISKQTSQADLLVYLIEQGMAVILDDPGAAKVWEDNIEQLKPSYQTSQRSQDFGGYSTICRSRGWLAEFMRLCALQVETIGANTRLDRMRGNTRLDRMRGRKIVYTVFELINKLFVHSHIGARAFHIIAALAALENSHGINAIRTETWEVVDETVEKVAARVSAFPRWDEVPLRRPLDPVELLANDRRKREYVRQQLGLRVEPQACSEATSSSTSTETPRRPEETIAQVNLGPSPWARPPTSQQAQSPETIAGALEEKERDYWEQQYSGQNAVADKTNPGEDSNSMDTTSLQDLQVEPDWESFIHPGLLGFADLGWNLLHEDIS</sequence>
<evidence type="ECO:0000313" key="1">
    <source>
        <dbReference type="EMBL" id="KAK3675631.1"/>
    </source>
</evidence>
<protein>
    <submittedName>
        <fullName evidence="1">Uncharacterized protein</fullName>
    </submittedName>
</protein>
<dbReference type="EMBL" id="JAUTXU010000820">
    <property type="protein sequence ID" value="KAK3675631.1"/>
    <property type="molecule type" value="Genomic_DNA"/>
</dbReference>
<evidence type="ECO:0000313" key="2">
    <source>
        <dbReference type="Proteomes" id="UP001281147"/>
    </source>
</evidence>
<organism evidence="1 2">
    <name type="scientific">Vermiconidia calcicola</name>
    <dbReference type="NCBI Taxonomy" id="1690605"/>
    <lineage>
        <taxon>Eukaryota</taxon>
        <taxon>Fungi</taxon>
        <taxon>Dikarya</taxon>
        <taxon>Ascomycota</taxon>
        <taxon>Pezizomycotina</taxon>
        <taxon>Dothideomycetes</taxon>
        <taxon>Dothideomycetidae</taxon>
        <taxon>Mycosphaerellales</taxon>
        <taxon>Extremaceae</taxon>
        <taxon>Vermiconidia</taxon>
    </lineage>
</organism>